<reference evidence="3 4" key="1">
    <citation type="submission" date="2015-12" db="EMBL/GenBank/DDBJ databases">
        <title>Nitrous oxide reduction kinetics distinguish bacteria harboring typical versus atypical NosZ.</title>
        <authorList>
            <person name="Yoon S."/>
            <person name="Nissen S."/>
            <person name="Park D."/>
            <person name="Sanford R.A."/>
            <person name="Loeffler F.E."/>
        </authorList>
    </citation>
    <scope>NUCLEOTIDE SEQUENCE [LARGE SCALE GENOMIC DNA]</scope>
    <source>
        <strain evidence="3 4">ATCC BAA-841</strain>
    </source>
</reference>
<evidence type="ECO:0000256" key="1">
    <source>
        <dbReference type="SAM" id="SignalP"/>
    </source>
</evidence>
<feature type="domain" description="Ice-binding protein C-terminal" evidence="2">
    <location>
        <begin position="245"/>
        <end position="268"/>
    </location>
</feature>
<gene>
    <name evidence="3" type="ORF">AT959_06965</name>
</gene>
<accession>A0A133XKD8</accession>
<dbReference type="NCBIfam" id="TIGR02595">
    <property type="entry name" value="PEP_CTERM"/>
    <property type="match status" value="1"/>
</dbReference>
<protein>
    <recommendedName>
        <fullName evidence="2">Ice-binding protein C-terminal domain-containing protein</fullName>
    </recommendedName>
</protein>
<dbReference type="AlphaFoldDB" id="A0A133XKD8"/>
<dbReference type="Pfam" id="PF07589">
    <property type="entry name" value="PEP-CTERM"/>
    <property type="match status" value="1"/>
</dbReference>
<organism evidence="3 4">
    <name type="scientific">Dechloromonas denitrificans</name>
    <dbReference type="NCBI Taxonomy" id="281362"/>
    <lineage>
        <taxon>Bacteria</taxon>
        <taxon>Pseudomonadati</taxon>
        <taxon>Pseudomonadota</taxon>
        <taxon>Betaproteobacteria</taxon>
        <taxon>Rhodocyclales</taxon>
        <taxon>Azonexaceae</taxon>
        <taxon>Dechloromonas</taxon>
    </lineage>
</organism>
<proteinExistence type="predicted"/>
<name>A0A133XKD8_9RHOO</name>
<evidence type="ECO:0000313" key="3">
    <source>
        <dbReference type="EMBL" id="KXB31403.1"/>
    </source>
</evidence>
<sequence length="271" mass="27546">MKKSLTALAAVTALSFSASANADVVVDLFNVNQAAITDYSNDGNGVWSTITGAPTTSVIGGVRELYVERVGGTAAEDPDFGRVLAGVNADRYIFNSDTDVAGTGILRWDGAGIAGVSSPATFASNARGYGLGADLSSYTSFLFDVLSADQGFKFSIGVYKSAAEYSIITLTSSGGAGLRTISLGAFLAPSGDYDDPFNPGADLNVNVLNVGFDPADFLTVGALEAVINVGGGTLAVDLSLNQVTAVPEPASLALVGLGLLGLGAIRRRKAS</sequence>
<dbReference type="EMBL" id="LODL01000013">
    <property type="protein sequence ID" value="KXB31403.1"/>
    <property type="molecule type" value="Genomic_DNA"/>
</dbReference>
<evidence type="ECO:0000313" key="4">
    <source>
        <dbReference type="Proteomes" id="UP000070186"/>
    </source>
</evidence>
<dbReference type="RefSeq" id="WP_066882018.1">
    <property type="nucleotide sequence ID" value="NZ_LODL01000013.1"/>
</dbReference>
<dbReference type="Proteomes" id="UP000070186">
    <property type="component" value="Unassembled WGS sequence"/>
</dbReference>
<comment type="caution">
    <text evidence="3">The sequence shown here is derived from an EMBL/GenBank/DDBJ whole genome shotgun (WGS) entry which is preliminary data.</text>
</comment>
<keyword evidence="4" id="KW-1185">Reference proteome</keyword>
<evidence type="ECO:0000259" key="2">
    <source>
        <dbReference type="Pfam" id="PF07589"/>
    </source>
</evidence>
<keyword evidence="1" id="KW-0732">Signal</keyword>
<dbReference type="InterPro" id="IPR013424">
    <property type="entry name" value="Ice-binding_C"/>
</dbReference>
<feature type="chain" id="PRO_5007459786" description="Ice-binding protein C-terminal domain-containing protein" evidence="1">
    <location>
        <begin position="23"/>
        <end position="271"/>
    </location>
</feature>
<feature type="signal peptide" evidence="1">
    <location>
        <begin position="1"/>
        <end position="22"/>
    </location>
</feature>